<dbReference type="PANTHER" id="PTHR38926:SF80">
    <property type="entry name" value="F-BOX DOMAIN, LEUCINE-RICH REPEAT DOMAIN SUPERFAMILY"/>
    <property type="match status" value="1"/>
</dbReference>
<evidence type="ECO:0000313" key="3">
    <source>
        <dbReference type="Proteomes" id="UP000245207"/>
    </source>
</evidence>
<dbReference type="PROSITE" id="PS50181">
    <property type="entry name" value="FBOX"/>
    <property type="match status" value="1"/>
</dbReference>
<organism evidence="2 3">
    <name type="scientific">Artemisia annua</name>
    <name type="common">Sweet wormwood</name>
    <dbReference type="NCBI Taxonomy" id="35608"/>
    <lineage>
        <taxon>Eukaryota</taxon>
        <taxon>Viridiplantae</taxon>
        <taxon>Streptophyta</taxon>
        <taxon>Embryophyta</taxon>
        <taxon>Tracheophyta</taxon>
        <taxon>Spermatophyta</taxon>
        <taxon>Magnoliopsida</taxon>
        <taxon>eudicotyledons</taxon>
        <taxon>Gunneridae</taxon>
        <taxon>Pentapetalae</taxon>
        <taxon>asterids</taxon>
        <taxon>campanulids</taxon>
        <taxon>Asterales</taxon>
        <taxon>Asteraceae</taxon>
        <taxon>Asteroideae</taxon>
        <taxon>Anthemideae</taxon>
        <taxon>Artemisiinae</taxon>
        <taxon>Artemisia</taxon>
    </lineage>
</organism>
<gene>
    <name evidence="2" type="ORF">CTI12_AA430800</name>
</gene>
<protein>
    <submittedName>
        <fullName evidence="2">F-box domain, Leucine-rich repeat domain, L domain-like protein</fullName>
    </submittedName>
</protein>
<evidence type="ECO:0000259" key="1">
    <source>
        <dbReference type="PROSITE" id="PS50181"/>
    </source>
</evidence>
<feature type="domain" description="F-box" evidence="1">
    <location>
        <begin position="57"/>
        <end position="104"/>
    </location>
</feature>
<accession>A0A2U1M0X3</accession>
<comment type="caution">
    <text evidence="2">The sequence shown here is derived from an EMBL/GenBank/DDBJ whole genome shotgun (WGS) entry which is preliminary data.</text>
</comment>
<sequence length="340" mass="38753">MLPPIKLCASKSDGQKAKNHKSVPKEKMKSPILLCASKLDRQKARNHKPVPKVKESTRNWLDLPSDLAVNILHRVGVIDILENAQKVCTTWHKICKEPAMWRVVHMDTALGSLTRSQLQKICKNVVDRNQRQLADISLLGFCNNVLLKYIAERSSHLRRLEISRCYGNLNQTWTKALKKFSSLEELSLHKTEISAEAIETLGRHCPLLKILKVNLDPPQFLNKTRENLSIAIGKNLHELRHLELIGNGMTNIGLEAILDGCRHLEALDLHICFYVSLKSTGLWKRCLRQIKYVKFPENCLDGCPYKVENDNASKDGQYPNLCRTCALTATEPSLYLRRHQ</sequence>
<dbReference type="SUPFAM" id="SSF81383">
    <property type="entry name" value="F-box domain"/>
    <property type="match status" value="1"/>
</dbReference>
<dbReference type="AlphaFoldDB" id="A0A2U1M0X3"/>
<name>A0A2U1M0X3_ARTAN</name>
<proteinExistence type="predicted"/>
<dbReference type="OrthoDB" id="2095648at2759"/>
<dbReference type="InterPro" id="IPR036047">
    <property type="entry name" value="F-box-like_dom_sf"/>
</dbReference>
<dbReference type="Proteomes" id="UP000245207">
    <property type="component" value="Unassembled WGS sequence"/>
</dbReference>
<dbReference type="InterPro" id="IPR001810">
    <property type="entry name" value="F-box_dom"/>
</dbReference>
<dbReference type="SUPFAM" id="SSF52047">
    <property type="entry name" value="RNI-like"/>
    <property type="match status" value="1"/>
</dbReference>
<dbReference type="Gene3D" id="3.80.10.10">
    <property type="entry name" value="Ribonuclease Inhibitor"/>
    <property type="match status" value="1"/>
</dbReference>
<dbReference type="Gene3D" id="1.20.1280.50">
    <property type="match status" value="1"/>
</dbReference>
<reference evidence="2 3" key="1">
    <citation type="journal article" date="2018" name="Mol. Plant">
        <title>The genome of Artemisia annua provides insight into the evolution of Asteraceae family and artemisinin biosynthesis.</title>
        <authorList>
            <person name="Shen Q."/>
            <person name="Zhang L."/>
            <person name="Liao Z."/>
            <person name="Wang S."/>
            <person name="Yan T."/>
            <person name="Shi P."/>
            <person name="Liu M."/>
            <person name="Fu X."/>
            <person name="Pan Q."/>
            <person name="Wang Y."/>
            <person name="Lv Z."/>
            <person name="Lu X."/>
            <person name="Zhang F."/>
            <person name="Jiang W."/>
            <person name="Ma Y."/>
            <person name="Chen M."/>
            <person name="Hao X."/>
            <person name="Li L."/>
            <person name="Tang Y."/>
            <person name="Lv G."/>
            <person name="Zhou Y."/>
            <person name="Sun X."/>
            <person name="Brodelius P.E."/>
            <person name="Rose J.K.C."/>
            <person name="Tang K."/>
        </authorList>
    </citation>
    <scope>NUCLEOTIDE SEQUENCE [LARGE SCALE GENOMIC DNA]</scope>
    <source>
        <strain evidence="3">cv. Huhao1</strain>
        <tissue evidence="2">Leaf</tissue>
    </source>
</reference>
<dbReference type="EMBL" id="PKPP01006931">
    <property type="protein sequence ID" value="PWA54899.1"/>
    <property type="molecule type" value="Genomic_DNA"/>
</dbReference>
<dbReference type="InterPro" id="IPR032675">
    <property type="entry name" value="LRR_dom_sf"/>
</dbReference>
<keyword evidence="3" id="KW-1185">Reference proteome</keyword>
<dbReference type="CDD" id="cd22164">
    <property type="entry name" value="F-box_AtSKIP19-like"/>
    <property type="match status" value="1"/>
</dbReference>
<evidence type="ECO:0000313" key="2">
    <source>
        <dbReference type="EMBL" id="PWA54899.1"/>
    </source>
</evidence>
<dbReference type="PANTHER" id="PTHR38926">
    <property type="entry name" value="F-BOX DOMAIN CONTAINING PROTEIN, EXPRESSED"/>
    <property type="match status" value="1"/>
</dbReference>
<dbReference type="Pfam" id="PF12937">
    <property type="entry name" value="F-box-like"/>
    <property type="match status" value="1"/>
</dbReference>
<dbReference type="STRING" id="35608.A0A2U1M0X3"/>